<sequence length="160" mass="18967">MNVINSYSSHLTTQRFLRKKIRVIYQSPIFSLNLLNHLNGTFVALNDKYFIFKASVWWYGIQTFLQHPNFHIKHRFVNKNGWQHSAACGINMVTAQSHNLEGMLIVTISTCTMTINIILQYTLPKNFFFFVQMFHFNSAERLIYSIIYYYMNFFVSLKTL</sequence>
<feature type="transmembrane region" description="Helical" evidence="1">
    <location>
        <begin position="141"/>
        <end position="157"/>
    </location>
</feature>
<gene>
    <name evidence="2" type="ORF">OCBIM_22026110mg</name>
</gene>
<proteinExistence type="predicted"/>
<feature type="transmembrane region" description="Helical" evidence="1">
    <location>
        <begin position="102"/>
        <end position="121"/>
    </location>
</feature>
<dbReference type="AlphaFoldDB" id="A0A0L8GXX1"/>
<keyword evidence="1" id="KW-1133">Transmembrane helix</keyword>
<name>A0A0L8GXX1_OCTBM</name>
<keyword evidence="1" id="KW-0472">Membrane</keyword>
<reference evidence="2" key="1">
    <citation type="submission" date="2015-07" db="EMBL/GenBank/DDBJ databases">
        <title>MeaNS - Measles Nucleotide Surveillance Program.</title>
        <authorList>
            <person name="Tran T."/>
            <person name="Druce J."/>
        </authorList>
    </citation>
    <scope>NUCLEOTIDE SEQUENCE</scope>
    <source>
        <strain evidence="2">UCB-OBI-ISO-001</strain>
        <tissue evidence="2">Gonad</tissue>
    </source>
</reference>
<evidence type="ECO:0000313" key="2">
    <source>
        <dbReference type="EMBL" id="KOF81818.1"/>
    </source>
</evidence>
<evidence type="ECO:0000256" key="1">
    <source>
        <dbReference type="SAM" id="Phobius"/>
    </source>
</evidence>
<organism evidence="2">
    <name type="scientific">Octopus bimaculoides</name>
    <name type="common">California two-spotted octopus</name>
    <dbReference type="NCBI Taxonomy" id="37653"/>
    <lineage>
        <taxon>Eukaryota</taxon>
        <taxon>Metazoa</taxon>
        <taxon>Spiralia</taxon>
        <taxon>Lophotrochozoa</taxon>
        <taxon>Mollusca</taxon>
        <taxon>Cephalopoda</taxon>
        <taxon>Coleoidea</taxon>
        <taxon>Octopodiformes</taxon>
        <taxon>Octopoda</taxon>
        <taxon>Incirrata</taxon>
        <taxon>Octopodidae</taxon>
        <taxon>Octopus</taxon>
    </lineage>
</organism>
<protein>
    <submittedName>
        <fullName evidence="2">Uncharacterized protein</fullName>
    </submittedName>
</protein>
<keyword evidence="1" id="KW-0812">Transmembrane</keyword>
<accession>A0A0L8GXX1</accession>
<dbReference type="EMBL" id="KQ419989">
    <property type="protein sequence ID" value="KOF81818.1"/>
    <property type="molecule type" value="Genomic_DNA"/>
</dbReference>